<feature type="transmembrane region" description="Helical" evidence="1">
    <location>
        <begin position="5"/>
        <end position="24"/>
    </location>
</feature>
<dbReference type="AlphaFoldDB" id="A0A840KBM7"/>
<evidence type="ECO:0000313" key="2">
    <source>
        <dbReference type="EMBL" id="MBB4805407.1"/>
    </source>
</evidence>
<keyword evidence="1" id="KW-1133">Transmembrane helix</keyword>
<proteinExistence type="predicted"/>
<comment type="caution">
    <text evidence="2">The sequence shown here is derived from an EMBL/GenBank/DDBJ whole genome shotgun (WGS) entry which is preliminary data.</text>
</comment>
<dbReference type="Proteomes" id="UP000592180">
    <property type="component" value="Unassembled WGS sequence"/>
</dbReference>
<gene>
    <name evidence="2" type="ORF">HNP38_000679</name>
</gene>
<keyword evidence="3" id="KW-1185">Reference proteome</keyword>
<reference evidence="2 3" key="1">
    <citation type="submission" date="2020-08" db="EMBL/GenBank/DDBJ databases">
        <title>Functional genomics of gut bacteria from endangered species of beetles.</title>
        <authorList>
            <person name="Carlos-Shanley C."/>
        </authorList>
    </citation>
    <scope>NUCLEOTIDE SEQUENCE [LARGE SCALE GENOMIC DNA]</scope>
    <source>
        <strain evidence="2 3">S00151</strain>
    </source>
</reference>
<dbReference type="EMBL" id="JACHLE010000001">
    <property type="protein sequence ID" value="MBB4805407.1"/>
    <property type="molecule type" value="Genomic_DNA"/>
</dbReference>
<keyword evidence="1" id="KW-0812">Transmembrane</keyword>
<keyword evidence="1" id="KW-0472">Membrane</keyword>
<dbReference type="RefSeq" id="WP_184184449.1">
    <property type="nucleotide sequence ID" value="NZ_JACHLE010000001.1"/>
</dbReference>
<organism evidence="2 3">
    <name type="scientific">Chryseobacterium defluvii</name>
    <dbReference type="NCBI Taxonomy" id="160396"/>
    <lineage>
        <taxon>Bacteria</taxon>
        <taxon>Pseudomonadati</taxon>
        <taxon>Bacteroidota</taxon>
        <taxon>Flavobacteriia</taxon>
        <taxon>Flavobacteriales</taxon>
        <taxon>Weeksellaceae</taxon>
        <taxon>Chryseobacterium group</taxon>
        <taxon>Chryseobacterium</taxon>
    </lineage>
</organism>
<feature type="transmembrane region" description="Helical" evidence="1">
    <location>
        <begin position="44"/>
        <end position="67"/>
    </location>
</feature>
<protein>
    <submittedName>
        <fullName evidence="2">Uncharacterized protein</fullName>
    </submittedName>
</protein>
<name>A0A840KBM7_9FLAO</name>
<accession>A0A840KBM7</accession>
<sequence length="165" mass="18844">MKKNLIFYLGPAVFFIVGMGMLIAGYNAEPGSLTDDGYPLNYFFYFMGGSFILLPIVSMIIITFFFTRKANKINDLKTTGIKGKARVLGMQRTGMSLNNIPQVILQLRITTDIGEQFPASYKECIDPLYYNLITPEKDLIVYVNRDNKKEVYLDLEAEWARLAER</sequence>
<evidence type="ECO:0000256" key="1">
    <source>
        <dbReference type="SAM" id="Phobius"/>
    </source>
</evidence>
<evidence type="ECO:0000313" key="3">
    <source>
        <dbReference type="Proteomes" id="UP000592180"/>
    </source>
</evidence>